<dbReference type="PANTHER" id="PTHR33525:SF3">
    <property type="entry name" value="RIBONUCLEASE Y"/>
    <property type="match status" value="1"/>
</dbReference>
<dbReference type="Pfam" id="PF08668">
    <property type="entry name" value="HDOD"/>
    <property type="match status" value="1"/>
</dbReference>
<dbReference type="PANTHER" id="PTHR33525">
    <property type="match status" value="1"/>
</dbReference>
<organism evidence="4 5">
    <name type="scientific">Oceanidesulfovibrio marinus</name>
    <dbReference type="NCBI Taxonomy" id="370038"/>
    <lineage>
        <taxon>Bacteria</taxon>
        <taxon>Pseudomonadati</taxon>
        <taxon>Thermodesulfobacteriota</taxon>
        <taxon>Desulfovibrionia</taxon>
        <taxon>Desulfovibrionales</taxon>
        <taxon>Desulfovibrionaceae</taxon>
        <taxon>Oceanidesulfovibrio</taxon>
    </lineage>
</organism>
<dbReference type="SUPFAM" id="SSF109604">
    <property type="entry name" value="HD-domain/PDEase-like"/>
    <property type="match status" value="1"/>
</dbReference>
<sequence length="458" mass="50852">MPDPACPSFLLRVQVFAGEEILVEVLLFRATLPSKKQYMGIVSITALRSGMELASDILDGNGRKIIGCGTVINEKHLRILKIWGVTEADVKGVSQEQENIKDLSQIDSKLVKAARQYLLARFVFDDVTLRPVKEFLNFLLLRKARDAETRGYTPEDLLASMPPTPPKEKTPPHVPPLRLSPAELILEDVKLGSLPVVFHKLVDVVNDSRSSASDVAEIISNDPDLAMRVLKVVNSPFYGLSVPIDTVSRAVAILGSNQLVALAMGISVVTHFRGISSRHISMEGFWRHSIAVGIGARLLASYHKTPNTERFFVAGLLHDVGRLLMYKHLPGPMHDALDWADQAGRLLIDAEKELLGFGHPQLAAALFKEWRLPVSLERNVGCHHNIERSANPQEASILLTADWLAHGMELGTSGERYMPRYPESAWERLDIPLSSLSEIAKQMHHQADQILRFFLSDA</sequence>
<dbReference type="EMBL" id="CP039543">
    <property type="protein sequence ID" value="QJT08653.1"/>
    <property type="molecule type" value="Genomic_DNA"/>
</dbReference>
<feature type="region of interest" description="Disordered" evidence="1">
    <location>
        <begin position="152"/>
        <end position="174"/>
    </location>
</feature>
<dbReference type="InterPro" id="IPR003607">
    <property type="entry name" value="HD/PDEase_dom"/>
</dbReference>
<evidence type="ECO:0000313" key="4">
    <source>
        <dbReference type="EMBL" id="TVM32510.1"/>
    </source>
</evidence>
<proteinExistence type="predicted"/>
<name>A0A6P1ZI06_9BACT</name>
<gene>
    <name evidence="4" type="ORF">DQK91_14645</name>
    <name evidence="3" type="ORF">E8L03_06815</name>
</gene>
<dbReference type="InterPro" id="IPR052340">
    <property type="entry name" value="RNase_Y/CdgJ"/>
</dbReference>
<dbReference type="InterPro" id="IPR013976">
    <property type="entry name" value="HDOD"/>
</dbReference>
<protein>
    <submittedName>
        <fullName evidence="4">HDOD domain-containing protein</fullName>
    </submittedName>
</protein>
<dbReference type="Gene3D" id="1.10.3210.10">
    <property type="entry name" value="Hypothetical protein af1432"/>
    <property type="match status" value="1"/>
</dbReference>
<dbReference type="OrthoDB" id="9803649at2"/>
<dbReference type="SMART" id="SM00471">
    <property type="entry name" value="HDc"/>
    <property type="match status" value="1"/>
</dbReference>
<reference evidence="3 6" key="2">
    <citation type="submission" date="2019-04" db="EMBL/GenBank/DDBJ databases">
        <title>Isolation and culture of sulfate reducing bacteria from the cold seep of the South China Sea.</title>
        <authorList>
            <person name="Sun C."/>
            <person name="Liu R."/>
        </authorList>
    </citation>
    <scope>NUCLEOTIDE SEQUENCE [LARGE SCALE GENOMIC DNA]</scope>
    <source>
        <strain evidence="3 6">CS1</strain>
    </source>
</reference>
<evidence type="ECO:0000256" key="1">
    <source>
        <dbReference type="SAM" id="MobiDB-lite"/>
    </source>
</evidence>
<dbReference type="RefSeq" id="WP_144306129.1">
    <property type="nucleotide sequence ID" value="NZ_QMIF01000010.1"/>
</dbReference>
<accession>A0A6P1ZI06</accession>
<dbReference type="AlphaFoldDB" id="A0A6P1ZI06"/>
<evidence type="ECO:0000313" key="3">
    <source>
        <dbReference type="EMBL" id="QJT08653.1"/>
    </source>
</evidence>
<reference evidence="4 5" key="1">
    <citation type="submission" date="2018-06" db="EMBL/GenBank/DDBJ databases">
        <title>Complete genome of Desulfovibrio marinus P48SEP.</title>
        <authorList>
            <person name="Crispim J.S."/>
            <person name="Vidigal P.M.P."/>
            <person name="Silva L.C.F."/>
            <person name="Araujo L.C."/>
            <person name="Laguardia C.N."/>
            <person name="Dias R.S."/>
            <person name="Sousa M.P."/>
            <person name="Paula S.O."/>
            <person name="Silva C."/>
        </authorList>
    </citation>
    <scope>NUCLEOTIDE SEQUENCE [LARGE SCALE GENOMIC DNA]</scope>
    <source>
        <strain evidence="4 5">P48SEP</strain>
    </source>
</reference>
<dbReference type="EMBL" id="QMIF01000010">
    <property type="protein sequence ID" value="TVM32510.1"/>
    <property type="molecule type" value="Genomic_DNA"/>
</dbReference>
<evidence type="ECO:0000313" key="6">
    <source>
        <dbReference type="Proteomes" id="UP000503251"/>
    </source>
</evidence>
<dbReference type="Proteomes" id="UP000503251">
    <property type="component" value="Chromosome"/>
</dbReference>
<evidence type="ECO:0000313" key="5">
    <source>
        <dbReference type="Proteomes" id="UP000434052"/>
    </source>
</evidence>
<feature type="domain" description="HDOD" evidence="2">
    <location>
        <begin position="191"/>
        <end position="386"/>
    </location>
</feature>
<dbReference type="Proteomes" id="UP000434052">
    <property type="component" value="Unassembled WGS sequence"/>
</dbReference>
<dbReference type="PROSITE" id="PS51833">
    <property type="entry name" value="HDOD"/>
    <property type="match status" value="1"/>
</dbReference>
<keyword evidence="6" id="KW-1185">Reference proteome</keyword>
<evidence type="ECO:0000259" key="2">
    <source>
        <dbReference type="PROSITE" id="PS51833"/>
    </source>
</evidence>